<evidence type="ECO:0000313" key="11">
    <source>
        <dbReference type="EMBL" id="VDD79120.1"/>
    </source>
</evidence>
<evidence type="ECO:0000259" key="10">
    <source>
        <dbReference type="PROSITE" id="PS50268"/>
    </source>
</evidence>
<evidence type="ECO:0000256" key="9">
    <source>
        <dbReference type="SAM" id="Phobius"/>
    </source>
</evidence>
<dbReference type="GO" id="GO:0005509">
    <property type="term" value="F:calcium ion binding"/>
    <property type="evidence" value="ECO:0007669"/>
    <property type="project" value="UniProtKB-UniRule"/>
</dbReference>
<dbReference type="PROSITE" id="PS00232">
    <property type="entry name" value="CADHERIN_1"/>
    <property type="match status" value="4"/>
</dbReference>
<evidence type="ECO:0000256" key="4">
    <source>
        <dbReference type="ARBA" id="ARBA00022837"/>
    </source>
</evidence>
<dbReference type="GO" id="GO:0005886">
    <property type="term" value="C:plasma membrane"/>
    <property type="evidence" value="ECO:0007669"/>
    <property type="project" value="InterPro"/>
</dbReference>
<dbReference type="AlphaFoldDB" id="A0A0R3UDW4"/>
<dbReference type="InterPro" id="IPR020894">
    <property type="entry name" value="Cadherin_CS"/>
</dbReference>
<feature type="domain" description="Cadherin" evidence="10">
    <location>
        <begin position="513"/>
        <end position="630"/>
    </location>
</feature>
<keyword evidence="4 8" id="KW-0106">Calcium</keyword>
<feature type="domain" description="Cadherin" evidence="10">
    <location>
        <begin position="773"/>
        <end position="919"/>
    </location>
</feature>
<evidence type="ECO:0000256" key="1">
    <source>
        <dbReference type="ARBA" id="ARBA00004167"/>
    </source>
</evidence>
<feature type="domain" description="Cadherin" evidence="10">
    <location>
        <begin position="29"/>
        <end position="140"/>
    </location>
</feature>
<sequence>MQKSSYQMVAAGRLVIVFLSFIHTGLCQRRLHAQFSLGDNTESGYRVGNLLANRPNSSPYGQEFLSTMVKPDEDFRVDINGDIITNHALDRDVLCGKLECCDRPICYMHVEAYFFTSSVQPLVFNVTFIISDENDNSPKFDIVQETLLKVPTWIPDHYRALPFLQLSVHESSKGSTKIILPLASDLDSPDFGISSYDLQTLHVNSTSSGSTFRLAHERPRSGPETLTLIAGRSLDREEQEEYWFILTALGNGSPLLSGSLLLRVQVDDINDHVPLFQNPPTKSGHAIELPENTPVGRVVYTFKAIDLDTGDNGKITYGIHYGSSLPRIPDLANMWALDPVTGNLSVAGVLDYENKECRKFKLTVLAKDAGIPSLTATATIMIRITDLNDNAPSIEAKSTGEQGGALKRFDIEENDNESRLIKLISVSDADSHSKDSISCSITNKDSGFFLRKYNPQLYGVVNSRAFDFEQDADEEGNLNVDLSCSDHAKPSLTSKITVKVRLRDLNDNWPQFEHQTYVFNVYEDVPVGSEIGRIIAQDSDSGPRGKLTYWLSADDPDDLKFVKIDKETGKLKTKVPLDREEKDILRFRVTAADGGSQDVRELDQIPRDSNANTTSLIIHLLDVNDNAPKYTGEKVIHVRENNEKGHVILDTLLFQDDDLGENGTVKFFLSDYDHGIIDPIIPPHSNGFFSIVNKKQLVLTESVDREQNPQFFIRILAVDGGKVQQLTGTTTLTIIIDDENDNYPELVHPMNASMLFGPSNHFDMVDDPELRHIPIDTPAGSLITTLRSRDMDAGENGRVSYHIRKAEPHELWFPTQQGSVRSAGSQTSLQRHKLVSDGCQYFRINKLDGHLKTAWLYGSSKDHAGSNSTEALPQAPSLGVHVIVIGLTDAGTPSLTTRVLLYVNISEATNTGLFGLSGFGFGEVGLGNTVILILIIVCSFALVISLTAAIFWVRLKVYSANPSQNQSNVINEVKYQAGCVAAYHDTILQEPTNGSLGYLKESENFAPLEGVRWSTPNVLDPLQYALQNPSNINLNDAGGRTKFYGKILNDCLESEVPVFPVLHSTENEGILVRGYDHMITGNIDQYEVCFPETFPPNLAHVKAGSTESDSGLDSGGYMVGQASSPSPEGAADHFMGTASELSVPSTFKPLRSRPYVQPPMTFNTVSTDTFRQTPIKQVLVENRSTTDFRHPHENLSLIPRDSVSREAIFSSMPIVFMTLDPSLFLSSTSGYDSVSVIGLMFRSSLVEIFVKIVAVQLLFLNF</sequence>
<dbReference type="InterPro" id="IPR002126">
    <property type="entry name" value="Cadherin-like_dom"/>
</dbReference>
<dbReference type="InterPro" id="IPR050174">
    <property type="entry name" value="Protocadherin/Cadherin-CA"/>
</dbReference>
<dbReference type="OrthoDB" id="6242979at2759"/>
<organism evidence="11 12">
    <name type="scientific">Mesocestoides corti</name>
    <name type="common">Flatworm</name>
    <dbReference type="NCBI Taxonomy" id="53468"/>
    <lineage>
        <taxon>Eukaryota</taxon>
        <taxon>Metazoa</taxon>
        <taxon>Spiralia</taxon>
        <taxon>Lophotrochozoa</taxon>
        <taxon>Platyhelminthes</taxon>
        <taxon>Cestoda</taxon>
        <taxon>Eucestoda</taxon>
        <taxon>Cyclophyllidea</taxon>
        <taxon>Mesocestoididae</taxon>
        <taxon>Mesocestoides</taxon>
    </lineage>
</organism>
<dbReference type="Proteomes" id="UP000267029">
    <property type="component" value="Unassembled WGS sequence"/>
</dbReference>
<dbReference type="Gene3D" id="2.60.40.60">
    <property type="entry name" value="Cadherins"/>
    <property type="match status" value="7"/>
</dbReference>
<keyword evidence="3" id="KW-0677">Repeat</keyword>
<reference evidence="11 12" key="1">
    <citation type="submission" date="2018-10" db="EMBL/GenBank/DDBJ databases">
        <authorList>
            <consortium name="Pathogen Informatics"/>
        </authorList>
    </citation>
    <scope>NUCLEOTIDE SEQUENCE [LARGE SCALE GENOMIC DNA]</scope>
</reference>
<dbReference type="FunFam" id="2.60.40.60:FF:000020">
    <property type="entry name" value="Dachsous cadherin-related 1b"/>
    <property type="match status" value="2"/>
</dbReference>
<protein>
    <recommendedName>
        <fullName evidence="10">Cadherin domain-containing protein</fullName>
    </recommendedName>
</protein>
<dbReference type="CDD" id="cd11304">
    <property type="entry name" value="Cadherin_repeat"/>
    <property type="match status" value="6"/>
</dbReference>
<dbReference type="PANTHER" id="PTHR24028">
    <property type="entry name" value="CADHERIN-87A"/>
    <property type="match status" value="1"/>
</dbReference>
<dbReference type="InterPro" id="IPR015919">
    <property type="entry name" value="Cadherin-like_sf"/>
</dbReference>
<keyword evidence="5 9" id="KW-1133">Transmembrane helix</keyword>
<comment type="subcellular location">
    <subcellularLocation>
        <location evidence="1">Membrane</location>
        <topology evidence="1">Single-pass membrane protein</topology>
    </subcellularLocation>
</comment>
<keyword evidence="12" id="KW-1185">Reference proteome</keyword>
<feature type="domain" description="Cadherin" evidence="10">
    <location>
        <begin position="281"/>
        <end position="394"/>
    </location>
</feature>
<dbReference type="PRINTS" id="PR00205">
    <property type="entry name" value="CADHERIN"/>
</dbReference>
<dbReference type="SMART" id="SM00112">
    <property type="entry name" value="CA"/>
    <property type="match status" value="5"/>
</dbReference>
<evidence type="ECO:0000256" key="5">
    <source>
        <dbReference type="ARBA" id="ARBA00022989"/>
    </source>
</evidence>
<evidence type="ECO:0000256" key="6">
    <source>
        <dbReference type="ARBA" id="ARBA00023136"/>
    </source>
</evidence>
<evidence type="ECO:0000256" key="3">
    <source>
        <dbReference type="ARBA" id="ARBA00022737"/>
    </source>
</evidence>
<feature type="transmembrane region" description="Helical" evidence="9">
    <location>
        <begin position="930"/>
        <end position="953"/>
    </location>
</feature>
<evidence type="ECO:0000256" key="2">
    <source>
        <dbReference type="ARBA" id="ARBA00022692"/>
    </source>
</evidence>
<keyword evidence="2 9" id="KW-0812">Transmembrane</keyword>
<keyword evidence="6 9" id="KW-0472">Membrane</keyword>
<keyword evidence="7" id="KW-0325">Glycoprotein</keyword>
<name>A0A0R3UDW4_MESCO</name>
<dbReference type="PANTHER" id="PTHR24028:SF146">
    <property type="entry name" value="CADHERIN 96CB, ISOFORM D-RELATED"/>
    <property type="match status" value="1"/>
</dbReference>
<evidence type="ECO:0000256" key="7">
    <source>
        <dbReference type="ARBA" id="ARBA00023180"/>
    </source>
</evidence>
<accession>A0A0R3UDW4</accession>
<dbReference type="Pfam" id="PF00028">
    <property type="entry name" value="Cadherin"/>
    <property type="match status" value="3"/>
</dbReference>
<feature type="domain" description="Cadherin" evidence="10">
    <location>
        <begin position="411"/>
        <end position="512"/>
    </location>
</feature>
<dbReference type="SUPFAM" id="SSF49313">
    <property type="entry name" value="Cadherin-like"/>
    <property type="match status" value="6"/>
</dbReference>
<feature type="domain" description="Cadherin" evidence="10">
    <location>
        <begin position="160"/>
        <end position="276"/>
    </location>
</feature>
<dbReference type="EMBL" id="UXSR01005181">
    <property type="protein sequence ID" value="VDD79120.1"/>
    <property type="molecule type" value="Genomic_DNA"/>
</dbReference>
<dbReference type="GO" id="GO:0007156">
    <property type="term" value="P:homophilic cell adhesion via plasma membrane adhesion molecules"/>
    <property type="evidence" value="ECO:0007669"/>
    <property type="project" value="InterPro"/>
</dbReference>
<evidence type="ECO:0000313" key="12">
    <source>
        <dbReference type="Proteomes" id="UP000267029"/>
    </source>
</evidence>
<dbReference type="PROSITE" id="PS50268">
    <property type="entry name" value="CADHERIN_2"/>
    <property type="match status" value="7"/>
</dbReference>
<proteinExistence type="predicted"/>
<evidence type="ECO:0000256" key="8">
    <source>
        <dbReference type="PROSITE-ProRule" id="PRU00043"/>
    </source>
</evidence>
<gene>
    <name evidence="11" type="ORF">MCOS_LOCUS5123</name>
</gene>
<dbReference type="STRING" id="53468.A0A0R3UDW4"/>
<feature type="domain" description="Cadherin" evidence="10">
    <location>
        <begin position="630"/>
        <end position="746"/>
    </location>
</feature>